<proteinExistence type="predicted"/>
<organism evidence="1 2">
    <name type="scientific">Coniosporium uncinatum</name>
    <dbReference type="NCBI Taxonomy" id="93489"/>
    <lineage>
        <taxon>Eukaryota</taxon>
        <taxon>Fungi</taxon>
        <taxon>Dikarya</taxon>
        <taxon>Ascomycota</taxon>
        <taxon>Pezizomycotina</taxon>
        <taxon>Dothideomycetes</taxon>
        <taxon>Dothideomycetes incertae sedis</taxon>
        <taxon>Coniosporium</taxon>
    </lineage>
</organism>
<keyword evidence="2" id="KW-1185">Reference proteome</keyword>
<evidence type="ECO:0000313" key="2">
    <source>
        <dbReference type="Proteomes" id="UP001186974"/>
    </source>
</evidence>
<protein>
    <submittedName>
        <fullName evidence="1">Uncharacterized protein</fullName>
    </submittedName>
</protein>
<sequence length="133" mass="15024">MVWQKLSPVPGFPDYTGPYKVGTIDVEVPLVDLDCPVNTPNADLETVQFRVFYPCEPSGHEKPVRWLPEQHQRGYLAGYIKSFGAKSGLADFFSLMPQLMYYINIPAHRNAKVLSPPTKSGRWPVMMFSHGLL</sequence>
<accession>A0ACC3DT71</accession>
<gene>
    <name evidence="1" type="ORF">LTS18_004065</name>
</gene>
<reference evidence="1" key="1">
    <citation type="submission" date="2024-09" db="EMBL/GenBank/DDBJ databases">
        <title>Black Yeasts Isolated from many extreme environments.</title>
        <authorList>
            <person name="Coleine C."/>
            <person name="Stajich J.E."/>
            <person name="Selbmann L."/>
        </authorList>
    </citation>
    <scope>NUCLEOTIDE SEQUENCE</scope>
    <source>
        <strain evidence="1">CCFEE 5737</strain>
    </source>
</reference>
<name>A0ACC3DT71_9PEZI</name>
<evidence type="ECO:0000313" key="1">
    <source>
        <dbReference type="EMBL" id="KAK3079719.1"/>
    </source>
</evidence>
<dbReference type="Proteomes" id="UP001186974">
    <property type="component" value="Unassembled WGS sequence"/>
</dbReference>
<comment type="caution">
    <text evidence="1">The sequence shown here is derived from an EMBL/GenBank/DDBJ whole genome shotgun (WGS) entry which is preliminary data.</text>
</comment>
<feature type="non-terminal residue" evidence="1">
    <location>
        <position position="133"/>
    </location>
</feature>
<dbReference type="EMBL" id="JAWDJW010000959">
    <property type="protein sequence ID" value="KAK3079719.1"/>
    <property type="molecule type" value="Genomic_DNA"/>
</dbReference>